<organism evidence="1 2">
    <name type="scientific">Armillaria ostoyae</name>
    <name type="common">Armillaria root rot fungus</name>
    <dbReference type="NCBI Taxonomy" id="47428"/>
    <lineage>
        <taxon>Eukaryota</taxon>
        <taxon>Fungi</taxon>
        <taxon>Dikarya</taxon>
        <taxon>Basidiomycota</taxon>
        <taxon>Agaricomycotina</taxon>
        <taxon>Agaricomycetes</taxon>
        <taxon>Agaricomycetidae</taxon>
        <taxon>Agaricales</taxon>
        <taxon>Marasmiineae</taxon>
        <taxon>Physalacriaceae</taxon>
        <taxon>Armillaria</taxon>
    </lineage>
</organism>
<evidence type="ECO:0000313" key="2">
    <source>
        <dbReference type="Proteomes" id="UP000219338"/>
    </source>
</evidence>
<reference evidence="2" key="1">
    <citation type="journal article" date="2017" name="Nat. Ecol. Evol.">
        <title>Genome expansion and lineage-specific genetic innovations in the forest pathogenic fungi Armillaria.</title>
        <authorList>
            <person name="Sipos G."/>
            <person name="Prasanna A.N."/>
            <person name="Walter M.C."/>
            <person name="O'Connor E."/>
            <person name="Balint B."/>
            <person name="Krizsan K."/>
            <person name="Kiss B."/>
            <person name="Hess J."/>
            <person name="Varga T."/>
            <person name="Slot J."/>
            <person name="Riley R."/>
            <person name="Boka B."/>
            <person name="Rigling D."/>
            <person name="Barry K."/>
            <person name="Lee J."/>
            <person name="Mihaltcheva S."/>
            <person name="LaButti K."/>
            <person name="Lipzen A."/>
            <person name="Waldron R."/>
            <person name="Moloney N.M."/>
            <person name="Sperisen C."/>
            <person name="Kredics L."/>
            <person name="Vagvoelgyi C."/>
            <person name="Patrignani A."/>
            <person name="Fitzpatrick D."/>
            <person name="Nagy I."/>
            <person name="Doyle S."/>
            <person name="Anderson J.B."/>
            <person name="Grigoriev I.V."/>
            <person name="Gueldener U."/>
            <person name="Muensterkoetter M."/>
            <person name="Nagy L.G."/>
        </authorList>
    </citation>
    <scope>NUCLEOTIDE SEQUENCE [LARGE SCALE GENOMIC DNA]</scope>
    <source>
        <strain evidence="2">C18/9</strain>
    </source>
</reference>
<accession>A0A284R7I6</accession>
<dbReference type="OrthoDB" id="5418601at2759"/>
<sequence>MKPLPPSDSPSNISIDRVGTDEDWCNAYCIEEGLVRGLAVVDSEGNARRGQLIVQGADVTEHTFSIMATHEYLIPENAYTLIRVTWSFQYWVIGKRLSGRRFEKVPTLEIPDIEDRNRLRDLFIIEECRNIILV</sequence>
<dbReference type="STRING" id="47428.A0A284R7I6"/>
<protein>
    <submittedName>
        <fullName evidence="1">Uncharacterized protein</fullName>
    </submittedName>
</protein>
<proteinExistence type="predicted"/>
<keyword evidence="2" id="KW-1185">Reference proteome</keyword>
<gene>
    <name evidence="1" type="ORF">ARMOST_08007</name>
</gene>
<name>A0A284R7I6_ARMOS</name>
<dbReference type="Proteomes" id="UP000219338">
    <property type="component" value="Unassembled WGS sequence"/>
</dbReference>
<evidence type="ECO:0000313" key="1">
    <source>
        <dbReference type="EMBL" id="SJL04639.1"/>
    </source>
</evidence>
<dbReference type="EMBL" id="FUEG01000005">
    <property type="protein sequence ID" value="SJL04639.1"/>
    <property type="molecule type" value="Genomic_DNA"/>
</dbReference>
<dbReference type="AlphaFoldDB" id="A0A284R7I6"/>
<dbReference type="OMA" id="FIIEECR"/>